<dbReference type="PANTHER" id="PTHR16026:SF0">
    <property type="entry name" value="CARTILAGE ACIDIC PROTEIN 1"/>
    <property type="match status" value="1"/>
</dbReference>
<dbReference type="SMART" id="SM00191">
    <property type="entry name" value="Int_alpha"/>
    <property type="match status" value="5"/>
</dbReference>
<dbReference type="Pfam" id="PF13517">
    <property type="entry name" value="FG-GAP_3"/>
    <property type="match status" value="5"/>
</dbReference>
<evidence type="ECO:0000313" key="6">
    <source>
        <dbReference type="Proteomes" id="UP000746690"/>
    </source>
</evidence>
<dbReference type="EMBL" id="JABBHF010000006">
    <property type="protein sequence ID" value="NMH88349.1"/>
    <property type="molecule type" value="Genomic_DNA"/>
</dbReference>
<dbReference type="Gene3D" id="2.130.10.130">
    <property type="entry name" value="Integrin alpha, N-terminal"/>
    <property type="match status" value="4"/>
</dbReference>
<keyword evidence="2" id="KW-0677">Repeat</keyword>
<evidence type="ECO:0000256" key="1">
    <source>
        <dbReference type="ARBA" id="ARBA00022729"/>
    </source>
</evidence>
<sequence length="1093" mass="122456">MKIIYISFFFLFLFLSCKKQDKKQFSLLSSNETGILFSNDIVETDSLNYFNYPYMYMGGGVSAGDINNDGLVDLFFTANMKSNTLYLNKGGFKFEDITDKANVAGDDRWVTGTTMVDINNDGYLDIYVSVSGKENNRKNLLYINNGDATFTEKSEAFGIDHNGHTTQSTFFDYDNDGDLDLYLANYPPTPFKSPVALYKRKANHPKIEESDILFRNNGNGSFTDVTIESGILNFGLSLSATVADFNNDGWKDIYVSNDFDSADYLYINNKNGTFTETAGSTVNHTAQYGMGADIADFNNDKLLDIAQVDMTPEDNRRSKENMASMNPIGFTKMVKAGLNYQYMQNCLQLNRGVDVHGNPVFSEISRLAGIATTDWSWSILFADLDNDGWKDLTISNGTRRDINNRDYFNKLKSRNHFGGVKLSAEEIQKIPSEKVSNYVYKNVKDYTFKNMVTEWGWEEKTFSNGAVYADLDNDGDLDFIINNIDQRASIYRNNNLDNHNYLQVTLKGPEKNKNGLGAKVYISSDTLEQYNELTLSRGFQSSVTPRLHFGLGKTESIDKVEVVWPNGSVSEIKNVKANQNLIIDFSSAIKKDKAHFEKITIFKTIDLDSLDVDFKHTENYYNDYYLEPLLPHKTSMLGSGVAVADVNGDGLEDFYIGGASQQAGALYIQNTKGKFDKTNNNIWEVDKDKEDMGALFFDADADGDQDLYVVSGGNEKNEDLSRFQDRLYINNGNGKFTKGENNLPDIVTSGSRVKAGDYDGDGDLDLFVGGRLIAGQYPWPTKSYILNNNNGVFIDVTDRLAPDFETLGMITDAIWTDFDTNGTLDLIIVGEWTSVLFYSNINGKFKNVTETVGLENTNGWWSSIAQDDFDNDGDMDYVVGNLGLNYKYKATVEEPFEVFADDFDDNKRKDIVLSYYNFGKLFPVRGKSCSSQQIPSLSKKFENYNSFAIADVTEVYGKEKLGNAEIHYKAQTFASSYIENLGTGKFKLTPLPNEAQFSSVNRIISEDIDRNGVKDILVAGNLYTSEIETPRNDSSIGSYLKGDGHGNFLPVPNNKCGLSIRGDVKDLASIKISGNVYIIAVKNNDYPQFIKIN</sequence>
<dbReference type="PANTHER" id="PTHR16026">
    <property type="entry name" value="CARTILAGE ACIDIC PROTEIN 1"/>
    <property type="match status" value="1"/>
</dbReference>
<comment type="caution">
    <text evidence="5">The sequence shown here is derived from an EMBL/GenBank/DDBJ whole genome shotgun (WGS) entry which is preliminary data.</text>
</comment>
<keyword evidence="1" id="KW-0732">Signal</keyword>
<evidence type="ECO:0000313" key="5">
    <source>
        <dbReference type="EMBL" id="NMH88349.1"/>
    </source>
</evidence>
<organism evidence="5 6">
    <name type="scientific">Flavivirga algicola</name>
    <dbReference type="NCBI Taxonomy" id="2729136"/>
    <lineage>
        <taxon>Bacteria</taxon>
        <taxon>Pseudomonadati</taxon>
        <taxon>Bacteroidota</taxon>
        <taxon>Flavobacteriia</taxon>
        <taxon>Flavobacteriales</taxon>
        <taxon>Flavobacteriaceae</taxon>
        <taxon>Flavivirga</taxon>
    </lineage>
</organism>
<dbReference type="PROSITE" id="PS51257">
    <property type="entry name" value="PROKAR_LIPOPROTEIN"/>
    <property type="match status" value="1"/>
</dbReference>
<dbReference type="InterPro" id="IPR027039">
    <property type="entry name" value="Crtac1"/>
</dbReference>
<dbReference type="RefSeq" id="WP_169673942.1">
    <property type="nucleotide sequence ID" value="NZ_JABBHF010000006.1"/>
</dbReference>
<dbReference type="InterPro" id="IPR011519">
    <property type="entry name" value="UnbV_ASPIC"/>
</dbReference>
<dbReference type="InterPro" id="IPR013519">
    <property type="entry name" value="Int_alpha_beta-p"/>
</dbReference>
<dbReference type="InterPro" id="IPR028994">
    <property type="entry name" value="Integrin_alpha_N"/>
</dbReference>
<protein>
    <submittedName>
        <fullName evidence="5">VCBS repeat-containing protein</fullName>
    </submittedName>
</protein>
<dbReference type="InterPro" id="IPR013517">
    <property type="entry name" value="FG-GAP"/>
</dbReference>
<reference evidence="5 6" key="1">
    <citation type="submission" date="2020-04" db="EMBL/GenBank/DDBJ databases">
        <title>A Flavivirga sp. nov.</title>
        <authorList>
            <person name="Sun X."/>
        </authorList>
    </citation>
    <scope>NUCLEOTIDE SEQUENCE [LARGE SCALE GENOMIC DNA]</scope>
    <source>
        <strain evidence="5 6">Y03</strain>
    </source>
</reference>
<gene>
    <name evidence="5" type="ORF">HHX25_12590</name>
</gene>
<evidence type="ECO:0000256" key="3">
    <source>
        <dbReference type="ARBA" id="ARBA00023180"/>
    </source>
</evidence>
<evidence type="ECO:0000256" key="2">
    <source>
        <dbReference type="ARBA" id="ARBA00022737"/>
    </source>
</evidence>
<dbReference type="SUPFAM" id="SSF69318">
    <property type="entry name" value="Integrin alpha N-terminal domain"/>
    <property type="match status" value="3"/>
</dbReference>
<feature type="domain" description="ASPIC/UnbV" evidence="4">
    <location>
        <begin position="515"/>
        <end position="581"/>
    </location>
</feature>
<evidence type="ECO:0000259" key="4">
    <source>
        <dbReference type="Pfam" id="PF07593"/>
    </source>
</evidence>
<proteinExistence type="predicted"/>
<accession>A0ABX1RXQ7</accession>
<dbReference type="Pfam" id="PF07593">
    <property type="entry name" value="UnbV_ASPIC"/>
    <property type="match status" value="1"/>
</dbReference>
<name>A0ABX1RXQ7_9FLAO</name>
<keyword evidence="6" id="KW-1185">Reference proteome</keyword>
<dbReference type="Proteomes" id="UP000746690">
    <property type="component" value="Unassembled WGS sequence"/>
</dbReference>
<keyword evidence="3" id="KW-0325">Glycoprotein</keyword>